<dbReference type="CDD" id="cd02947">
    <property type="entry name" value="TRX_family"/>
    <property type="match status" value="1"/>
</dbReference>
<feature type="compositionally biased region" description="Low complexity" evidence="2">
    <location>
        <begin position="933"/>
        <end position="948"/>
    </location>
</feature>
<keyword evidence="1" id="KW-1015">Disulfide bond</keyword>
<protein>
    <recommendedName>
        <fullName evidence="3">Thioredoxin domain-containing protein</fullName>
    </recommendedName>
</protein>
<evidence type="ECO:0000259" key="3">
    <source>
        <dbReference type="PROSITE" id="PS51352"/>
    </source>
</evidence>
<dbReference type="InterPro" id="IPR013766">
    <property type="entry name" value="Thioredoxin_domain"/>
</dbReference>
<reference evidence="4 5" key="1">
    <citation type="journal article" date="2019" name="Sci. Rep.">
        <title>Comparative genomics of chytrid fungi reveal insights into the obligate biotrophic and pathogenic lifestyle of Synchytrium endobioticum.</title>
        <authorList>
            <person name="van de Vossenberg B.T.L.H."/>
            <person name="Warris S."/>
            <person name="Nguyen H.D.T."/>
            <person name="van Gent-Pelzer M.P.E."/>
            <person name="Joly D.L."/>
            <person name="van de Geest H.C."/>
            <person name="Bonants P.J.M."/>
            <person name="Smith D.S."/>
            <person name="Levesque C.A."/>
            <person name="van der Lee T.A.J."/>
        </authorList>
    </citation>
    <scope>NUCLEOTIDE SEQUENCE [LARGE SCALE GENOMIC DNA]</scope>
    <source>
        <strain evidence="4 5">JEL517</strain>
    </source>
</reference>
<evidence type="ECO:0000313" key="4">
    <source>
        <dbReference type="EMBL" id="TPX33857.1"/>
    </source>
</evidence>
<feature type="region of interest" description="Disordered" evidence="2">
    <location>
        <begin position="798"/>
        <end position="851"/>
    </location>
</feature>
<evidence type="ECO:0000313" key="5">
    <source>
        <dbReference type="Proteomes" id="UP000319731"/>
    </source>
</evidence>
<feature type="region of interest" description="Disordered" evidence="2">
    <location>
        <begin position="694"/>
        <end position="716"/>
    </location>
</feature>
<dbReference type="AlphaFoldDB" id="A0A507BYH7"/>
<dbReference type="OrthoDB" id="10263751at2759"/>
<dbReference type="PROSITE" id="PS51352">
    <property type="entry name" value="THIOREDOXIN_2"/>
    <property type="match status" value="1"/>
</dbReference>
<feature type="region of interest" description="Disordered" evidence="2">
    <location>
        <begin position="654"/>
        <end position="674"/>
    </location>
</feature>
<name>A0A507BYH7_9FUNG</name>
<feature type="region of interest" description="Disordered" evidence="2">
    <location>
        <begin position="927"/>
        <end position="953"/>
    </location>
</feature>
<dbReference type="InterPro" id="IPR036249">
    <property type="entry name" value="Thioredoxin-like_sf"/>
</dbReference>
<feature type="compositionally biased region" description="Basic and acidic residues" evidence="2">
    <location>
        <begin position="655"/>
        <end position="668"/>
    </location>
</feature>
<feature type="region of interest" description="Disordered" evidence="2">
    <location>
        <begin position="967"/>
        <end position="1051"/>
    </location>
</feature>
<dbReference type="GeneID" id="42004619"/>
<dbReference type="Gene3D" id="3.40.30.10">
    <property type="entry name" value="Glutaredoxin"/>
    <property type="match status" value="1"/>
</dbReference>
<dbReference type="STRING" id="1806994.A0A507BYH7"/>
<proteinExistence type="predicted"/>
<gene>
    <name evidence="4" type="ORF">SmJEL517_g03394</name>
</gene>
<dbReference type="PANTHER" id="PTHR46115">
    <property type="entry name" value="THIOREDOXIN-LIKE PROTEIN 1"/>
    <property type="match status" value="1"/>
</dbReference>
<feature type="region of interest" description="Disordered" evidence="2">
    <location>
        <begin position="1092"/>
        <end position="1139"/>
    </location>
</feature>
<keyword evidence="5" id="KW-1185">Reference proteome</keyword>
<feature type="compositionally biased region" description="Low complexity" evidence="2">
    <location>
        <begin position="981"/>
        <end position="1014"/>
    </location>
</feature>
<feature type="compositionally biased region" description="Pro residues" evidence="2">
    <location>
        <begin position="700"/>
        <end position="716"/>
    </location>
</feature>
<evidence type="ECO:0000256" key="1">
    <source>
        <dbReference type="ARBA" id="ARBA00023157"/>
    </source>
</evidence>
<dbReference type="SUPFAM" id="SSF52833">
    <property type="entry name" value="Thioredoxin-like"/>
    <property type="match status" value="1"/>
</dbReference>
<dbReference type="Pfam" id="PF00085">
    <property type="entry name" value="Thioredoxin"/>
    <property type="match status" value="1"/>
</dbReference>
<feature type="domain" description="Thioredoxin" evidence="3">
    <location>
        <begin position="16"/>
        <end position="149"/>
    </location>
</feature>
<organism evidence="4 5">
    <name type="scientific">Synchytrium microbalum</name>
    <dbReference type="NCBI Taxonomy" id="1806994"/>
    <lineage>
        <taxon>Eukaryota</taxon>
        <taxon>Fungi</taxon>
        <taxon>Fungi incertae sedis</taxon>
        <taxon>Chytridiomycota</taxon>
        <taxon>Chytridiomycota incertae sedis</taxon>
        <taxon>Chytridiomycetes</taxon>
        <taxon>Synchytriales</taxon>
        <taxon>Synchytriaceae</taxon>
        <taxon>Synchytrium</taxon>
    </lineage>
</organism>
<feature type="region of interest" description="Disordered" evidence="2">
    <location>
        <begin position="582"/>
        <end position="609"/>
    </location>
</feature>
<accession>A0A507BYH7</accession>
<comment type="caution">
    <text evidence="4">The sequence shown here is derived from an EMBL/GenBank/DDBJ whole genome shotgun (WGS) entry which is preliminary data.</text>
</comment>
<dbReference type="EMBL" id="QEAO01000017">
    <property type="protein sequence ID" value="TPX33857.1"/>
    <property type="molecule type" value="Genomic_DNA"/>
</dbReference>
<evidence type="ECO:0000256" key="2">
    <source>
        <dbReference type="SAM" id="MobiDB-lite"/>
    </source>
</evidence>
<dbReference type="Proteomes" id="UP000319731">
    <property type="component" value="Unassembled WGS sequence"/>
</dbReference>
<sequence>MPSIQHISSLSEFNSSVKADKLTVVKFTAVWYVEIATSNCDKRDFGILGNLKQTLQDTRSDVGLNAYLYIVLTVIGPCKAVAPRFEALAKKTEGVQFLEVDVDQQKEVAAANGIRAMPTFVFMKNGQKIAEVVGADINKVERLTMQHSSLSSFAGTGHVLGSADKPSTTKTMASTSNGGAATFGMDTNSVILIGILAWSARSEAVAIARRVLEDPISSNVVVITEESVCANGTTFGIRIASYPQNSFTPSWQTPICLNTPLTLISAVSSQTNGTSVLYLSYRSFSQILVQSVALIDGTASATILSAAPIALTPGIVAVYQQHIVLINRTQLLDITANTQQNVSFLAATDKVTWMLAGSSGIYCLGQGAASNATNANMTGIWVTNSLRVADTPEIYRADVNTNVKLLGQASNAPPGPQLPPVIICSNALFISFTPIDGTGLSVLTYNTTTNNISTPMTPVITAADRVISLTCMPITNSVLLILARNASTGLAYAISFDPTFGISSPLALVAPTPVGAPTNLKWNVGAIDVATPGAANGTVAAAVVGSSSSMSAGVGTVFATSYQVSIFEPLLPGNALSPNRSIPCNPSSSASSGDCVASPTPGPGGNTDGGLSAGDKIGIGVAGVAVVAVGLGFMAYMGRKRTFVAEGAEAGAEIDENRDPNRHSDGSDMYKSQLGAAPMLPPLLAIRGDSDIAESTSSLPPLPPLPDHSPPLPPPLRNFAFNKQLSAARGLSNRQTSAATILPTESPHDVARADTLKRGGKAPILSEDVESQILNSYQDTNSQQPTSISETIVSKGWNTVPPITTTRTLGSSSSPNGEKRPLLTPTFGGGESHHSRGSSRSSTGPGVTRIDTQLGTGLETQLETGEDTAVNALSPDEFDFDKLIDEQFAELLDKAPHDRDLSAPFSIQESPIILPEAVIASQRERGLNTRPYNSNHNKNMNTHNMNADNNEDPKQRKSLVSLIQGYDDLTSKRPTQPQPLETLYSSESETSLNSNSSSEPEGSVSEGESEPPSVFGDIVSRSSRARSPTPGPNSSREFMQIRPAPQPIAPSPAVFVEEPIQYSNTSPYRPPMSSFHRSTTNALRLKMDNIATPPVISHPTNNNNHTSSGIVIPPRSSSHNLPKRSQSARQGNFPPLPPIPAKYEAAVAATRSNIPQPTYNAGRAKPLSPVEESPMLENTPISVDEWLASADAVEWSK</sequence>
<dbReference type="RefSeq" id="XP_031024741.1">
    <property type="nucleotide sequence ID" value="XM_031169322.1"/>
</dbReference>
<feature type="compositionally biased region" description="Polar residues" evidence="2">
    <location>
        <begin position="801"/>
        <end position="816"/>
    </location>
</feature>
<feature type="compositionally biased region" description="Polar residues" evidence="2">
    <location>
        <begin position="1020"/>
        <end position="1037"/>
    </location>
</feature>
<feature type="compositionally biased region" description="Polar residues" evidence="2">
    <location>
        <begin position="1105"/>
        <end position="1130"/>
    </location>
</feature>
<feature type="region of interest" description="Disordered" evidence="2">
    <location>
        <begin position="1153"/>
        <end position="1173"/>
    </location>
</feature>